<reference evidence="1" key="1">
    <citation type="submission" date="2020-11" db="EMBL/GenBank/DDBJ databases">
        <title>Novosphingobium aureum sp. nov., a marine bacterium isolated from sediment of a salt flat.</title>
        <authorList>
            <person name="Yoo Y."/>
            <person name="Kim J.-J."/>
        </authorList>
    </citation>
    <scope>NUCLEOTIDE SEQUENCE</scope>
    <source>
        <strain evidence="1">YJ-S2-02</strain>
    </source>
</reference>
<evidence type="ECO:0000313" key="1">
    <source>
        <dbReference type="EMBL" id="MBH0114739.1"/>
    </source>
</evidence>
<dbReference type="RefSeq" id="WP_197166502.1">
    <property type="nucleotide sequence ID" value="NZ_JADZGI010000004.1"/>
</dbReference>
<comment type="caution">
    <text evidence="1">The sequence shown here is derived from an EMBL/GenBank/DDBJ whole genome shotgun (WGS) entry which is preliminary data.</text>
</comment>
<dbReference type="Pfam" id="PF05135">
    <property type="entry name" value="Phage_connect_1"/>
    <property type="match status" value="1"/>
</dbReference>
<organism evidence="1 2">
    <name type="scientific">Novosphingobium aureum</name>
    <dbReference type="NCBI Taxonomy" id="2792964"/>
    <lineage>
        <taxon>Bacteria</taxon>
        <taxon>Pseudomonadati</taxon>
        <taxon>Pseudomonadota</taxon>
        <taxon>Alphaproteobacteria</taxon>
        <taxon>Sphingomonadales</taxon>
        <taxon>Sphingomonadaceae</taxon>
        <taxon>Novosphingobium</taxon>
    </lineage>
</organism>
<dbReference type="InterPro" id="IPR011738">
    <property type="entry name" value="Phage_CHP"/>
</dbReference>
<dbReference type="AlphaFoldDB" id="A0A931HFB5"/>
<gene>
    <name evidence="1" type="ORF">I5E68_17465</name>
</gene>
<sequence>MNRVVLTPATLPASVLAELKLWLGITTSHDDDLLARLLAAALETCEAFTGQVPLACTCEEVHPARSGWQVLAARPVRAITGLSSIAADGTRVALAPGDYALEIDAEGAGRFRLEAAMTGRLAVTFSAGLAEEWDALPEGLRHGVVRLAAHQHREREGAGAAPLPPAAVAALWRPWRRLRLA</sequence>
<dbReference type="InterPro" id="IPR021146">
    <property type="entry name" value="Phage_gp6-like_head-tail"/>
</dbReference>
<protein>
    <submittedName>
        <fullName evidence="1">Phage head-tail connector protein</fullName>
    </submittedName>
</protein>
<name>A0A931HFB5_9SPHN</name>
<dbReference type="Gene3D" id="1.10.3230.30">
    <property type="entry name" value="Phage gp6-like head-tail connector protein"/>
    <property type="match status" value="1"/>
</dbReference>
<accession>A0A931HFB5</accession>
<dbReference type="Proteomes" id="UP000617634">
    <property type="component" value="Unassembled WGS sequence"/>
</dbReference>
<dbReference type="NCBIfam" id="TIGR02215">
    <property type="entry name" value="phage_chp_gp8"/>
    <property type="match status" value="1"/>
</dbReference>
<keyword evidence="2" id="KW-1185">Reference proteome</keyword>
<proteinExistence type="predicted"/>
<dbReference type="EMBL" id="JADZGI010000004">
    <property type="protein sequence ID" value="MBH0114739.1"/>
    <property type="molecule type" value="Genomic_DNA"/>
</dbReference>
<evidence type="ECO:0000313" key="2">
    <source>
        <dbReference type="Proteomes" id="UP000617634"/>
    </source>
</evidence>